<reference evidence="2" key="1">
    <citation type="submission" date="2014-09" db="EMBL/GenBank/DDBJ databases">
        <authorList>
            <person name="Mudge J."/>
            <person name="Ramaraj T."/>
            <person name="Lindquist I.E."/>
            <person name="Bharti A.K."/>
            <person name="Sundararajan A."/>
            <person name="Cameron C.T."/>
            <person name="Woodward J.E."/>
            <person name="May G.D."/>
            <person name="Brubaker C."/>
            <person name="Broadhvest J."/>
            <person name="Wilkins T.A."/>
        </authorList>
    </citation>
    <scope>NUCLEOTIDE SEQUENCE</scope>
    <source>
        <strain evidence="2">cv. AKA8401</strain>
    </source>
</reference>
<dbReference type="Proteomes" id="UP000032142">
    <property type="component" value="Unassembled WGS sequence"/>
</dbReference>
<sequence>MGRPEFEDLRCLKIYTN</sequence>
<keyword evidence="2" id="KW-1185">Reference proteome</keyword>
<evidence type="ECO:0000313" key="1">
    <source>
        <dbReference type="EMBL" id="KHG00920.1"/>
    </source>
</evidence>
<evidence type="ECO:0000313" key="2">
    <source>
        <dbReference type="Proteomes" id="UP000032142"/>
    </source>
</evidence>
<organism evidence="1 2">
    <name type="scientific">Gossypium arboreum</name>
    <name type="common">Tree cotton</name>
    <name type="synonym">Gossypium nanking</name>
    <dbReference type="NCBI Taxonomy" id="29729"/>
    <lineage>
        <taxon>Eukaryota</taxon>
        <taxon>Viridiplantae</taxon>
        <taxon>Streptophyta</taxon>
        <taxon>Embryophyta</taxon>
        <taxon>Tracheophyta</taxon>
        <taxon>Spermatophyta</taxon>
        <taxon>Magnoliopsida</taxon>
        <taxon>eudicotyledons</taxon>
        <taxon>Gunneridae</taxon>
        <taxon>Pentapetalae</taxon>
        <taxon>rosids</taxon>
        <taxon>malvids</taxon>
        <taxon>Malvales</taxon>
        <taxon>Malvaceae</taxon>
        <taxon>Malvoideae</taxon>
        <taxon>Gossypium</taxon>
    </lineage>
</organism>
<gene>
    <name evidence="1" type="ORF">F383_39114</name>
</gene>
<comment type="caution">
    <text evidence="1">The sequence shown here is derived from an EMBL/GenBank/DDBJ whole genome shotgun (WGS) entry which is preliminary data.</text>
</comment>
<name>A0A0B0MJH6_GOSAR</name>
<dbReference type="EMBL" id="JRRC01157934">
    <property type="protein sequence ID" value="KHG00920.1"/>
    <property type="molecule type" value="Genomic_DNA"/>
</dbReference>
<proteinExistence type="predicted"/>
<dbReference type="AlphaFoldDB" id="A0A0B0MJH6"/>
<accession>A0A0B0MJH6</accession>
<protein>
    <submittedName>
        <fullName evidence="1">Uncharacterized protein</fullName>
    </submittedName>
</protein>